<keyword evidence="5" id="KW-1185">Reference proteome</keyword>
<protein>
    <recommendedName>
        <fullName evidence="6">F-box domain-containing protein</fullName>
    </recommendedName>
</protein>
<organism evidence="4 5">
    <name type="scientific">Urochloa decumbens</name>
    <dbReference type="NCBI Taxonomy" id="240449"/>
    <lineage>
        <taxon>Eukaryota</taxon>
        <taxon>Viridiplantae</taxon>
        <taxon>Streptophyta</taxon>
        <taxon>Embryophyta</taxon>
        <taxon>Tracheophyta</taxon>
        <taxon>Spermatophyta</taxon>
        <taxon>Magnoliopsida</taxon>
        <taxon>Liliopsida</taxon>
        <taxon>Poales</taxon>
        <taxon>Poaceae</taxon>
        <taxon>PACMAD clade</taxon>
        <taxon>Panicoideae</taxon>
        <taxon>Panicodae</taxon>
        <taxon>Paniceae</taxon>
        <taxon>Melinidinae</taxon>
        <taxon>Urochloa</taxon>
    </lineage>
</organism>
<dbReference type="Pfam" id="PF00646">
    <property type="entry name" value="F-box"/>
    <property type="match status" value="1"/>
</dbReference>
<dbReference type="Proteomes" id="UP001497457">
    <property type="component" value="Chromosome 28b"/>
</dbReference>
<dbReference type="AlphaFoldDB" id="A0ABC9C2B8"/>
<dbReference type="EMBL" id="OZ075138">
    <property type="protein sequence ID" value="CAL5012308.1"/>
    <property type="molecule type" value="Genomic_DNA"/>
</dbReference>
<feature type="region of interest" description="Disordered" evidence="1">
    <location>
        <begin position="1"/>
        <end position="29"/>
    </location>
</feature>
<dbReference type="Gene3D" id="1.20.1280.50">
    <property type="match status" value="1"/>
</dbReference>
<evidence type="ECO:0000256" key="1">
    <source>
        <dbReference type="SAM" id="MobiDB-lite"/>
    </source>
</evidence>
<feature type="region of interest" description="Disordered" evidence="1">
    <location>
        <begin position="440"/>
        <end position="462"/>
    </location>
</feature>
<reference evidence="4" key="1">
    <citation type="submission" date="2024-10" db="EMBL/GenBank/DDBJ databases">
        <authorList>
            <person name="Ryan C."/>
        </authorList>
    </citation>
    <scope>NUCLEOTIDE SEQUENCE [LARGE SCALE GENOMIC DNA]</scope>
</reference>
<sequence length="462" mass="51003">MADPALKQLYEPTSVEPSERRAAGGGEMTRRRCLLPSSAAPALEDDDILSDILHRLPPRPSSLPRASFVCNQWRRLVSNPHFLRRFRERHRKPPILGFFSQWVDVEFTSALDSPDRIPASRFSLGLADATYFQIVDCRHSRVLFLNRDRLCFLVWAPVTGKKCFVDFPPSFRGKDVKWVANGAVVCAASEQGHVHGGCHSDPFQVVLLSAGRYGEGVSACVYSSETCTWGNVVSVFLPRNMAAIATDCANTLVGNSVFWFVLGSGFGVLKFDLHRQSLDTIELPSGVVGFDAWCRTYCQFSITPADGGGLNLLYLSDFSAQVWKWKVDYDGGAGWMLGSSFDLNNLLSLKAGVDTRAPELLGMDEDDNTVFLLTNVGVFMLHLESMKFKKLPIIISGNFGIHYPFRSFYSAGLQKGPDKQLVEMGAEALKAATLAFHPQEAAKDDSEGCSSPVMLPKEDARL</sequence>
<dbReference type="Pfam" id="PF23635">
    <property type="entry name" value="Beta-prop_AT5G49610-like"/>
    <property type="match status" value="1"/>
</dbReference>
<proteinExistence type="predicted"/>
<dbReference type="PANTHER" id="PTHR32133:SF271">
    <property type="entry name" value="F-BOX DOMAIN-CONTAINING PROTEIN"/>
    <property type="match status" value="1"/>
</dbReference>
<evidence type="ECO:0000259" key="2">
    <source>
        <dbReference type="Pfam" id="PF00646"/>
    </source>
</evidence>
<dbReference type="InterPro" id="IPR036047">
    <property type="entry name" value="F-box-like_dom_sf"/>
</dbReference>
<feature type="domain" description="F-box" evidence="2">
    <location>
        <begin position="46"/>
        <end position="84"/>
    </location>
</feature>
<accession>A0ABC9C2B8</accession>
<evidence type="ECO:0000313" key="4">
    <source>
        <dbReference type="EMBL" id="CAL5012308.1"/>
    </source>
</evidence>
<dbReference type="PANTHER" id="PTHR32133">
    <property type="entry name" value="OS07G0120400 PROTEIN"/>
    <property type="match status" value="1"/>
</dbReference>
<dbReference type="SUPFAM" id="SSF81383">
    <property type="entry name" value="F-box domain"/>
    <property type="match status" value="1"/>
</dbReference>
<evidence type="ECO:0008006" key="6">
    <source>
        <dbReference type="Google" id="ProtNLM"/>
    </source>
</evidence>
<evidence type="ECO:0000259" key="3">
    <source>
        <dbReference type="Pfam" id="PF23635"/>
    </source>
</evidence>
<gene>
    <name evidence="4" type="ORF">URODEC1_LOCUS70819</name>
</gene>
<name>A0ABC9C2B8_9POAL</name>
<dbReference type="InterPro" id="IPR001810">
    <property type="entry name" value="F-box_dom"/>
</dbReference>
<evidence type="ECO:0000313" key="5">
    <source>
        <dbReference type="Proteomes" id="UP001497457"/>
    </source>
</evidence>
<dbReference type="InterPro" id="IPR056594">
    <property type="entry name" value="AT5G49610-like_b-prop"/>
</dbReference>
<feature type="domain" description="F-box protein AT5G49610-like beta-propeller" evidence="3">
    <location>
        <begin position="133"/>
        <end position="391"/>
    </location>
</feature>